<dbReference type="InterPro" id="IPR028994">
    <property type="entry name" value="Integrin_alpha_N"/>
</dbReference>
<evidence type="ECO:0000313" key="2">
    <source>
        <dbReference type="EMBL" id="MBK1875352.1"/>
    </source>
</evidence>
<dbReference type="AlphaFoldDB" id="A0A934RVU3"/>
<keyword evidence="1" id="KW-0732">Signal</keyword>
<evidence type="ECO:0000313" key="3">
    <source>
        <dbReference type="Proteomes" id="UP000617628"/>
    </source>
</evidence>
<dbReference type="RefSeq" id="WP_200353567.1">
    <property type="nucleotide sequence ID" value="NZ_JAENIL010000001.1"/>
</dbReference>
<dbReference type="EMBL" id="JAENIL010000001">
    <property type="protein sequence ID" value="MBK1875352.1"/>
    <property type="molecule type" value="Genomic_DNA"/>
</dbReference>
<dbReference type="PANTHER" id="PTHR46580">
    <property type="entry name" value="SENSOR KINASE-RELATED"/>
    <property type="match status" value="1"/>
</dbReference>
<dbReference type="Proteomes" id="UP000617628">
    <property type="component" value="Unassembled WGS sequence"/>
</dbReference>
<sequence length="462" mass="50441">MGFFLGVDDRTALSGESERTRGSIDLRKGFVETAGLYPPQPVLEKKEWSAIRDYFIENAPAEAIPQETKTPSVGDAAGFVPLSTKYGPPYAITSLVHIDERSRSVLLFDARLGRLTVLDQELEVLESHLSPGVTLVEAKAFLDDRLHLLSIGDLFAAEIGAKYGEVQLAKTDNGKLSGLEVLLEGLHRPSDMLLADFDGDGFEEVVVSNFGEYTGNLALYPGKRGGGFASEAVVLNSQPGAVKSEAFDFDGDGRLDILVVQGHARENVSLYLNRGGLEFEQRVLLEKHPGFGYVDIELGDFNGDGKMDFLAVNGDNADSDPFNTLKRDHGIRIYLGDGSGNFEESYFYPMYGAFGAAVEDFDGDGDLDIAAIAYHSDFRAERPENFIYLEQSEEGGFRSRRLEAADKGRWLTINSGDLDGDGDAEIILGAAYLPVGIPPEQMDAYAELSRRGPAILVLDNQW</sequence>
<dbReference type="SUPFAM" id="SSF69318">
    <property type="entry name" value="Integrin alpha N-terminal domain"/>
    <property type="match status" value="1"/>
</dbReference>
<protein>
    <submittedName>
        <fullName evidence="2">VCBS repeat-containing protein</fullName>
    </submittedName>
</protein>
<dbReference type="PANTHER" id="PTHR46580:SF4">
    <property type="entry name" value="ATP_GTP-BINDING PROTEIN"/>
    <property type="match status" value="1"/>
</dbReference>
<dbReference type="Pfam" id="PF13517">
    <property type="entry name" value="FG-GAP_3"/>
    <property type="match status" value="2"/>
</dbReference>
<comment type="caution">
    <text evidence="2">The sequence shown here is derived from an EMBL/GenBank/DDBJ whole genome shotgun (WGS) entry which is preliminary data.</text>
</comment>
<dbReference type="Gene3D" id="2.130.10.130">
    <property type="entry name" value="Integrin alpha, N-terminal"/>
    <property type="match status" value="2"/>
</dbReference>
<gene>
    <name evidence="2" type="ORF">JIN87_00660</name>
</gene>
<organism evidence="2 3">
    <name type="scientific">Pelagicoccus mobilis</name>
    <dbReference type="NCBI Taxonomy" id="415221"/>
    <lineage>
        <taxon>Bacteria</taxon>
        <taxon>Pseudomonadati</taxon>
        <taxon>Verrucomicrobiota</taxon>
        <taxon>Opitutia</taxon>
        <taxon>Puniceicoccales</taxon>
        <taxon>Pelagicoccaceae</taxon>
        <taxon>Pelagicoccus</taxon>
    </lineage>
</organism>
<evidence type="ECO:0000256" key="1">
    <source>
        <dbReference type="ARBA" id="ARBA00022729"/>
    </source>
</evidence>
<proteinExistence type="predicted"/>
<name>A0A934RVU3_9BACT</name>
<reference evidence="2" key="1">
    <citation type="submission" date="2021-01" db="EMBL/GenBank/DDBJ databases">
        <title>Modified the classification status of verrucomicrobia.</title>
        <authorList>
            <person name="Feng X."/>
        </authorList>
    </citation>
    <scope>NUCLEOTIDE SEQUENCE</scope>
    <source>
        <strain evidence="2">KCTC 13126</strain>
    </source>
</reference>
<accession>A0A934RVU3</accession>
<dbReference type="InterPro" id="IPR013517">
    <property type="entry name" value="FG-GAP"/>
</dbReference>
<keyword evidence="3" id="KW-1185">Reference proteome</keyword>